<dbReference type="GO" id="GO:0005886">
    <property type="term" value="C:plasma membrane"/>
    <property type="evidence" value="ECO:0007669"/>
    <property type="project" value="TreeGrafter"/>
</dbReference>
<name>A0A5C6A423_9BACT</name>
<keyword evidence="3" id="KW-0812">Transmembrane</keyword>
<dbReference type="RefSeq" id="WP_197454985.1">
    <property type="nucleotide sequence ID" value="NZ_CP151726.1"/>
</dbReference>
<feature type="coiled-coil region" evidence="1">
    <location>
        <begin position="378"/>
        <end position="405"/>
    </location>
</feature>
<proteinExistence type="predicted"/>
<accession>A0A5C6A423</accession>
<comment type="caution">
    <text evidence="4">The sequence shown here is derived from an EMBL/GenBank/DDBJ whole genome shotgun (WGS) entry which is preliminary data.</text>
</comment>
<reference evidence="4 5" key="1">
    <citation type="submission" date="2019-02" db="EMBL/GenBank/DDBJ databases">
        <title>Deep-cultivation of Planctomycetes and their phenomic and genomic characterization uncovers novel biology.</title>
        <authorList>
            <person name="Wiegand S."/>
            <person name="Jogler M."/>
            <person name="Boedeker C."/>
            <person name="Pinto D."/>
            <person name="Vollmers J."/>
            <person name="Rivas-Marin E."/>
            <person name="Kohn T."/>
            <person name="Peeters S.H."/>
            <person name="Heuer A."/>
            <person name="Rast P."/>
            <person name="Oberbeckmann S."/>
            <person name="Bunk B."/>
            <person name="Jeske O."/>
            <person name="Meyerdierks A."/>
            <person name="Storesund J.E."/>
            <person name="Kallscheuer N."/>
            <person name="Luecker S."/>
            <person name="Lage O.M."/>
            <person name="Pohl T."/>
            <person name="Merkel B.J."/>
            <person name="Hornburger P."/>
            <person name="Mueller R.-W."/>
            <person name="Bruemmer F."/>
            <person name="Labrenz M."/>
            <person name="Spormann A.M."/>
            <person name="Op Den Camp H."/>
            <person name="Overmann J."/>
            <person name="Amann R."/>
            <person name="Jetten M.S.M."/>
            <person name="Mascher T."/>
            <person name="Medema M.H."/>
            <person name="Devos D.P."/>
            <person name="Kaster A.-K."/>
            <person name="Ovreas L."/>
            <person name="Rohde M."/>
            <person name="Galperin M.Y."/>
            <person name="Jogler C."/>
        </authorList>
    </citation>
    <scope>NUCLEOTIDE SEQUENCE [LARGE SCALE GENOMIC DNA]</scope>
    <source>
        <strain evidence="4 5">Pla52n</strain>
    </source>
</reference>
<protein>
    <submittedName>
        <fullName evidence="4">Chain length determinant protein</fullName>
    </submittedName>
</protein>
<dbReference type="GO" id="GO:0004713">
    <property type="term" value="F:protein tyrosine kinase activity"/>
    <property type="evidence" value="ECO:0007669"/>
    <property type="project" value="TreeGrafter"/>
</dbReference>
<feature type="coiled-coil region" evidence="1">
    <location>
        <begin position="212"/>
        <end position="283"/>
    </location>
</feature>
<evidence type="ECO:0000256" key="2">
    <source>
        <dbReference type="SAM" id="MobiDB-lite"/>
    </source>
</evidence>
<dbReference type="PANTHER" id="PTHR32309">
    <property type="entry name" value="TYROSINE-PROTEIN KINASE"/>
    <property type="match status" value="1"/>
</dbReference>
<feature type="compositionally biased region" description="Basic and acidic residues" evidence="2">
    <location>
        <begin position="584"/>
        <end position="596"/>
    </location>
</feature>
<feature type="transmembrane region" description="Helical" evidence="3">
    <location>
        <begin position="28"/>
        <end position="47"/>
    </location>
</feature>
<dbReference type="AlphaFoldDB" id="A0A5C6A423"/>
<dbReference type="InterPro" id="IPR050445">
    <property type="entry name" value="Bact_polysacc_biosynth/exp"/>
</dbReference>
<feature type="compositionally biased region" description="Polar residues" evidence="2">
    <location>
        <begin position="524"/>
        <end position="561"/>
    </location>
</feature>
<keyword evidence="3" id="KW-0472">Membrane</keyword>
<gene>
    <name evidence="4" type="ORF">Pla52n_57190</name>
</gene>
<sequence>MPNPSPLDAFATLNVFDIVRATWERRWAAVRVFIALSVLVFFAVLLLPNRYVSKAQLLVRLGPDSVAIDPTAGLSSTVSLQESRIPQVNSIVELLRSKEMVERVVKDVGPDRILEPAGAIAKTKAWLSQWIPKSAPKPQAGYTATQMSDMMQVAEACVAVENDLDIHPAKNAYTITVEWVGYSPFLAHDIVDAFVRQYPAYHKSAHGPAGTVEFFESEAKQAYEVATRLQEKVRKLKSDNGIIELDSAKSALRGELSSVQSEMNNVESELSSVDAELDKLASEIGSMPATVEAEKITGLYKRSGDLVRQRLYELEVQAQELASKYKPDHPKRVAVDSQLAAAKETATSEIGQEPQLREVLNPTLQSLDLAFRTAIARQAGLQAKRDALTRQFERLQKELTQLNQIGVELVQLTWDASVAESTYLETAGRLANARQLESLAALKLSDVSVAQPATLELKKVGPKRMIYLIAGLGFAAMVSLCQAAVRGLWHQDFNPFASNDLPSPTAGHLHSPTDATAPEPAGHLTSSQTTNSNSPVLTSSIRRQRPISSDTSEFFTRQKSLTGDPPTVDFSAGELADKGAVAEPKSDLEPTSKRPR</sequence>
<keyword evidence="5" id="KW-1185">Reference proteome</keyword>
<evidence type="ECO:0000313" key="5">
    <source>
        <dbReference type="Proteomes" id="UP000320176"/>
    </source>
</evidence>
<keyword evidence="3" id="KW-1133">Transmembrane helix</keyword>
<feature type="region of interest" description="Disordered" evidence="2">
    <location>
        <begin position="500"/>
        <end position="596"/>
    </location>
</feature>
<evidence type="ECO:0000256" key="1">
    <source>
        <dbReference type="SAM" id="Coils"/>
    </source>
</evidence>
<organism evidence="4 5">
    <name type="scientific">Stieleria varia</name>
    <dbReference type="NCBI Taxonomy" id="2528005"/>
    <lineage>
        <taxon>Bacteria</taxon>
        <taxon>Pseudomonadati</taxon>
        <taxon>Planctomycetota</taxon>
        <taxon>Planctomycetia</taxon>
        <taxon>Pirellulales</taxon>
        <taxon>Pirellulaceae</taxon>
        <taxon>Stieleria</taxon>
    </lineage>
</organism>
<dbReference type="EMBL" id="SJPN01000008">
    <property type="protein sequence ID" value="TWT93891.1"/>
    <property type="molecule type" value="Genomic_DNA"/>
</dbReference>
<evidence type="ECO:0000313" key="4">
    <source>
        <dbReference type="EMBL" id="TWT93891.1"/>
    </source>
</evidence>
<evidence type="ECO:0000256" key="3">
    <source>
        <dbReference type="SAM" id="Phobius"/>
    </source>
</evidence>
<dbReference type="Proteomes" id="UP000320176">
    <property type="component" value="Unassembled WGS sequence"/>
</dbReference>
<dbReference type="PANTHER" id="PTHR32309:SF13">
    <property type="entry name" value="FERRIC ENTEROBACTIN TRANSPORT PROTEIN FEPE"/>
    <property type="match status" value="1"/>
</dbReference>
<keyword evidence="1" id="KW-0175">Coiled coil</keyword>